<name>A0A4R6EXZ6_SCAGO</name>
<dbReference type="OrthoDB" id="6835762at2"/>
<evidence type="ECO:0008006" key="3">
    <source>
        <dbReference type="Google" id="ProtNLM"/>
    </source>
</evidence>
<sequence length="318" mass="36163">MSLNAELSYSDLPTSKSGWQLFRLLSSGQLMPGLAWKNPAYRRKFMLRSLVTPFSTAALLSRLAQQPQLLDMLHVQPGLPCRLHRPWLSMNMPRQNATEALIAHYQIMAQHLPVQVMNGWLSRRGVTLASLTGRDEQTFHIRLISDAFLDKEGEATLVFTDADNTVLAELTFTLCPFDGKRTLYIGGMQGAKSHVPHELIQAATKSCNGLFPKRLLVEAAMVLGQKMDVEMIRAVSNETHIYRSVRYRRKKQDKLHADYNNFWESLGGNVDDNGDFLLPLTMPRKPMEEIASKKRSEYRRRYELLDGLQTQTAGVCQR</sequence>
<dbReference type="PANTHER" id="PTHR38785">
    <property type="entry name" value="HOMOLOG OF VIRK"/>
    <property type="match status" value="1"/>
</dbReference>
<keyword evidence="2" id="KW-1185">Reference proteome</keyword>
<dbReference type="Proteomes" id="UP000295530">
    <property type="component" value="Unassembled WGS sequence"/>
</dbReference>
<dbReference type="RefSeq" id="WP_133460151.1">
    <property type="nucleotide sequence ID" value="NZ_SNVX01000001.1"/>
</dbReference>
<dbReference type="Pfam" id="PF04393">
    <property type="entry name" value="DUF535"/>
    <property type="match status" value="1"/>
</dbReference>
<evidence type="ECO:0000313" key="1">
    <source>
        <dbReference type="EMBL" id="TDN64711.1"/>
    </source>
</evidence>
<reference evidence="1 2" key="1">
    <citation type="submission" date="2019-03" db="EMBL/GenBank/DDBJ databases">
        <title>Genomic analyses of the natural microbiome of Caenorhabditis elegans.</title>
        <authorList>
            <person name="Samuel B."/>
        </authorList>
    </citation>
    <scope>NUCLEOTIDE SEQUENCE [LARGE SCALE GENOMIC DNA]</scope>
    <source>
        <strain evidence="1 2">BIGb0156</strain>
    </source>
</reference>
<organism evidence="1 2">
    <name type="scientific">Scandinavium goeteborgense</name>
    <dbReference type="NCBI Taxonomy" id="1851514"/>
    <lineage>
        <taxon>Bacteria</taxon>
        <taxon>Pseudomonadati</taxon>
        <taxon>Pseudomonadota</taxon>
        <taxon>Gammaproteobacteria</taxon>
        <taxon>Enterobacterales</taxon>
        <taxon>Enterobacteriaceae</taxon>
        <taxon>Scandinavium</taxon>
    </lineage>
</organism>
<dbReference type="EMBL" id="SNVX01000001">
    <property type="protein sequence ID" value="TDN64711.1"/>
    <property type="molecule type" value="Genomic_DNA"/>
</dbReference>
<protein>
    <recommendedName>
        <fullName evidence="3">DUF535 domain-containing protein</fullName>
    </recommendedName>
</protein>
<accession>A0A4R6EXZ6</accession>
<gene>
    <name evidence="1" type="ORF">EC847_101645</name>
</gene>
<dbReference type="GO" id="GO:0006974">
    <property type="term" value="P:DNA damage response"/>
    <property type="evidence" value="ECO:0007669"/>
    <property type="project" value="TreeGrafter"/>
</dbReference>
<dbReference type="PANTHER" id="PTHR38785:SF1">
    <property type="entry name" value="HOMOLOG OF VIRK"/>
    <property type="match status" value="1"/>
</dbReference>
<dbReference type="AlphaFoldDB" id="A0A4R6EXZ6"/>
<dbReference type="InterPro" id="IPR007488">
    <property type="entry name" value="DUF535"/>
</dbReference>
<proteinExistence type="predicted"/>
<comment type="caution">
    <text evidence="1">The sequence shown here is derived from an EMBL/GenBank/DDBJ whole genome shotgun (WGS) entry which is preliminary data.</text>
</comment>
<evidence type="ECO:0000313" key="2">
    <source>
        <dbReference type="Proteomes" id="UP000295530"/>
    </source>
</evidence>